<dbReference type="AlphaFoldDB" id="V6LFM5"/>
<dbReference type="InterPro" id="IPR036322">
    <property type="entry name" value="WD40_repeat_dom_sf"/>
</dbReference>
<name>V6LFM5_9EUKA</name>
<sequence>MQTYWKIHFQYYIISVVCISRKITKDNSQDFFKAINDISMIGKHTYYFQPFNFVPLASNAQVEYNKSQNDFQFILNDYIQQTIQANTKMRFQFSTENESFTKISHNRIDVHSTRPFRCAFTLSLEFTPVVATIFRQTLYFSLGKTCYFYDIIKNDLIQELTLRFDITNIIVNEFYISFATPVNVIVFDHAIQQLLISCSNGSHCLQDERILICTPYSLDCYQSAANPPVKLAAAQYVDMNYNTFVTVSDECRTLAVYEFQGDNVKQICVFRRGSSSAELVSVDFFGDFIAISTDRRTVHIFDINHPGRSVHKIDGSGILGFISDSEIMLLQESETQLISIRHVEGEIQASISAL</sequence>
<dbReference type="VEuPathDB" id="GiardiaDB:SS50377_27354"/>
<organism evidence="1">
    <name type="scientific">Spironucleus salmonicida</name>
    <dbReference type="NCBI Taxonomy" id="348837"/>
    <lineage>
        <taxon>Eukaryota</taxon>
        <taxon>Metamonada</taxon>
        <taxon>Diplomonadida</taxon>
        <taxon>Hexamitidae</taxon>
        <taxon>Hexamitinae</taxon>
        <taxon>Spironucleus</taxon>
    </lineage>
</organism>
<protein>
    <submittedName>
        <fullName evidence="1">Uncharacterized protein</fullName>
    </submittedName>
</protein>
<dbReference type="EMBL" id="KI546139">
    <property type="protein sequence ID" value="EST43345.1"/>
    <property type="molecule type" value="Genomic_DNA"/>
</dbReference>
<reference evidence="1" key="1">
    <citation type="journal article" date="2014" name="PLoS Genet.">
        <title>The Genome of Spironucleus salmonicida Highlights a Fish Pathogen Adapted to Fluctuating Environments.</title>
        <authorList>
            <person name="Xu F."/>
            <person name="Jerlstrom-Hultqvist J."/>
            <person name="Einarsson E."/>
            <person name="Astvaldsson A."/>
            <person name="Svard S.G."/>
            <person name="Andersson J.O."/>
        </authorList>
    </citation>
    <scope>NUCLEOTIDE SEQUENCE</scope>
</reference>
<accession>V6LFM5</accession>
<dbReference type="SUPFAM" id="SSF50978">
    <property type="entry name" value="WD40 repeat-like"/>
    <property type="match status" value="1"/>
</dbReference>
<evidence type="ECO:0000313" key="1">
    <source>
        <dbReference type="EMBL" id="EST43345.1"/>
    </source>
</evidence>
<gene>
    <name evidence="1" type="ORF">SS50377_17023</name>
</gene>
<proteinExistence type="predicted"/>